<gene>
    <name evidence="2" type="ORF">GCM10009811_15260</name>
</gene>
<dbReference type="SUPFAM" id="SSF54593">
    <property type="entry name" value="Glyoxalase/Bleomycin resistance protein/Dihydroxybiphenyl dioxygenase"/>
    <property type="match status" value="1"/>
</dbReference>
<accession>A0ABP4XUA1</accession>
<dbReference type="PANTHER" id="PTHR35908:SF1">
    <property type="entry name" value="CONSERVED PROTEIN"/>
    <property type="match status" value="1"/>
</dbReference>
<proteinExistence type="predicted"/>
<dbReference type="InterPro" id="IPR029068">
    <property type="entry name" value="Glyas_Bleomycin-R_OHBP_Dase"/>
</dbReference>
<organism evidence="2 3">
    <name type="scientific">Nostocoides veronense</name>
    <dbReference type="NCBI Taxonomy" id="330836"/>
    <lineage>
        <taxon>Bacteria</taxon>
        <taxon>Bacillati</taxon>
        <taxon>Actinomycetota</taxon>
        <taxon>Actinomycetes</taxon>
        <taxon>Micrococcales</taxon>
        <taxon>Intrasporangiaceae</taxon>
        <taxon>Nostocoides</taxon>
    </lineage>
</organism>
<sequence length="186" mass="21004">MGTFCSFVRVPNEVAFSASDPPTAAHAARSRLILYAPICRAVRPLRQLSLGSVGQDRLMASRASNFCIDAHDPYAQMEWWEQVLEDFVRESDWDMKPGDEECGLAGPDDRFLLFLKVPEPKSIKNRMHICLRPTDRHRDEEVERLLGLGATMVNDLRDGPDKGWAVLADPEGNEFCVLRRHQAKPA</sequence>
<name>A0ABP4XUA1_9MICO</name>
<evidence type="ECO:0000313" key="3">
    <source>
        <dbReference type="Proteomes" id="UP001499938"/>
    </source>
</evidence>
<dbReference type="InterPro" id="IPR041581">
    <property type="entry name" value="Glyoxalase_6"/>
</dbReference>
<feature type="domain" description="Glyoxalase-like" evidence="1">
    <location>
        <begin position="66"/>
        <end position="178"/>
    </location>
</feature>
<dbReference type="Proteomes" id="UP001499938">
    <property type="component" value="Unassembled WGS sequence"/>
</dbReference>
<dbReference type="CDD" id="cd06587">
    <property type="entry name" value="VOC"/>
    <property type="match status" value="1"/>
</dbReference>
<dbReference type="PANTHER" id="PTHR35908">
    <property type="entry name" value="HYPOTHETICAL FUSION PROTEIN"/>
    <property type="match status" value="1"/>
</dbReference>
<dbReference type="Gene3D" id="3.10.180.10">
    <property type="entry name" value="2,3-Dihydroxybiphenyl 1,2-Dioxygenase, domain 1"/>
    <property type="match status" value="1"/>
</dbReference>
<evidence type="ECO:0000313" key="2">
    <source>
        <dbReference type="EMBL" id="GAA1791362.1"/>
    </source>
</evidence>
<dbReference type="EMBL" id="BAAAPO010000024">
    <property type="protein sequence ID" value="GAA1791362.1"/>
    <property type="molecule type" value="Genomic_DNA"/>
</dbReference>
<protein>
    <recommendedName>
        <fullName evidence="1">Glyoxalase-like domain-containing protein</fullName>
    </recommendedName>
</protein>
<reference evidence="3" key="1">
    <citation type="journal article" date="2019" name="Int. J. Syst. Evol. Microbiol.">
        <title>The Global Catalogue of Microorganisms (GCM) 10K type strain sequencing project: providing services to taxonomists for standard genome sequencing and annotation.</title>
        <authorList>
            <consortium name="The Broad Institute Genomics Platform"/>
            <consortium name="The Broad Institute Genome Sequencing Center for Infectious Disease"/>
            <person name="Wu L."/>
            <person name="Ma J."/>
        </authorList>
    </citation>
    <scope>NUCLEOTIDE SEQUENCE [LARGE SCALE GENOMIC DNA]</scope>
    <source>
        <strain evidence="3">JCM 15592</strain>
    </source>
</reference>
<dbReference type="Pfam" id="PF18029">
    <property type="entry name" value="Glyoxalase_6"/>
    <property type="match status" value="1"/>
</dbReference>
<keyword evidence="3" id="KW-1185">Reference proteome</keyword>
<comment type="caution">
    <text evidence="2">The sequence shown here is derived from an EMBL/GenBank/DDBJ whole genome shotgun (WGS) entry which is preliminary data.</text>
</comment>
<evidence type="ECO:0000259" key="1">
    <source>
        <dbReference type="Pfam" id="PF18029"/>
    </source>
</evidence>